<name>A0A0H3H661_KLEM8</name>
<evidence type="ECO:0000313" key="2">
    <source>
        <dbReference type="Proteomes" id="UP000007843"/>
    </source>
</evidence>
<proteinExistence type="predicted"/>
<sequence length="60" mass="6697">MEIPDDLFPGFKEHAGPVLVYVKNGVVERGFPLRKDEFVTSLRSLDEARKKAGLPPVSQD</sequence>
<accession>A0A0H3H661</accession>
<reference evidence="1 2" key="1">
    <citation type="journal article" date="2012" name="J. Bacteriol.">
        <title>Complete genome sequence of Klebsiella oxytoca KCTC 1686, used in production of 2,3-butanediol.</title>
        <authorList>
            <person name="Shin S.H."/>
            <person name="Kim S."/>
            <person name="Kim J.Y."/>
            <person name="Lee S."/>
            <person name="Um Y."/>
            <person name="Oh M.K."/>
            <person name="Kim Y.R."/>
            <person name="Lee J."/>
            <person name="Yang K.S."/>
        </authorList>
    </citation>
    <scope>NUCLEOTIDE SEQUENCE [LARGE SCALE GENOMIC DNA]</scope>
    <source>
        <strain evidence="2">ATCC 8724 / DSM 4798 / JCM 20051 / NBRC 3318 / NRRL B-199 / KCTC 1686</strain>
    </source>
</reference>
<organism evidence="1 2">
    <name type="scientific">Klebsiella michiganensis (strain ATCC 8724 / DSM 4798 / JCM 20051 / NBRC 3318 / NRRL B-199 / KCTC 1686 / BUCSAV 143 / CCM 1901)</name>
    <dbReference type="NCBI Taxonomy" id="1006551"/>
    <lineage>
        <taxon>Bacteria</taxon>
        <taxon>Pseudomonadati</taxon>
        <taxon>Pseudomonadota</taxon>
        <taxon>Gammaproteobacteria</taxon>
        <taxon>Enterobacterales</taxon>
        <taxon>Enterobacteriaceae</taxon>
        <taxon>Klebsiella/Raoultella group</taxon>
        <taxon>Klebsiella</taxon>
    </lineage>
</organism>
<dbReference type="KEGG" id="kox:KOX_15410"/>
<dbReference type="AlphaFoldDB" id="A0A0H3H661"/>
<gene>
    <name evidence="1" type="ordered locus">KOX_15410</name>
</gene>
<dbReference type="HOGENOM" id="CLU_2843103_0_0_6"/>
<protein>
    <submittedName>
        <fullName evidence="1">Uncharacterized protein</fullName>
    </submittedName>
</protein>
<evidence type="ECO:0000313" key="1">
    <source>
        <dbReference type="EMBL" id="AEX04806.1"/>
    </source>
</evidence>
<dbReference type="Proteomes" id="UP000007843">
    <property type="component" value="Chromosome"/>
</dbReference>
<dbReference type="EMBL" id="CP003218">
    <property type="protein sequence ID" value="AEX04806.1"/>
    <property type="molecule type" value="Genomic_DNA"/>
</dbReference>
<dbReference type="RefSeq" id="WP_004111729.1">
    <property type="nucleotide sequence ID" value="NC_016612.1"/>
</dbReference>